<sequence>MPNKKRVFFLKNGRELKNSIADCFIRQNESITSLFDSTAISSVISKSSQIIKPGILFKLGKELSKSKNVLSSLTRNYKPAHIWAFSSFFMFTAATLIFLLLPWKVKPLQQDKYSIYASTPLTLKDMSYSIYTRDSRAQKINAVFKEYKCPLEGLGEVFVYEADKYNIPWWLVAAVSFQESTCGKRTPEPSGLESYNAWGWAVYGDNVQTFDNWVRGIETVSEYMSENFYQKGVTEPCEIMKTYTPPSKGSWCEGVMNFGDQIQNYSTSEESEIVSL</sequence>
<proteinExistence type="predicted"/>
<evidence type="ECO:0000313" key="3">
    <source>
        <dbReference type="Proteomes" id="UP000526033"/>
    </source>
</evidence>
<reference evidence="2 3" key="1">
    <citation type="journal article" date="2020" name="Biotechnol. Biofuels">
        <title>New insights from the biogas microbiome by comprehensive genome-resolved metagenomics of nearly 1600 species originating from multiple anaerobic digesters.</title>
        <authorList>
            <person name="Campanaro S."/>
            <person name="Treu L."/>
            <person name="Rodriguez-R L.M."/>
            <person name="Kovalovszki A."/>
            <person name="Ziels R.M."/>
            <person name="Maus I."/>
            <person name="Zhu X."/>
            <person name="Kougias P.G."/>
            <person name="Basile A."/>
            <person name="Luo G."/>
            <person name="Schluter A."/>
            <person name="Konstantinidis K.T."/>
            <person name="Angelidaki I."/>
        </authorList>
    </citation>
    <scope>NUCLEOTIDE SEQUENCE [LARGE SCALE GENOMIC DNA]</scope>
    <source>
        <strain evidence="2">AS27yjCOA_165</strain>
    </source>
</reference>
<keyword evidence="1" id="KW-0472">Membrane</keyword>
<keyword evidence="1" id="KW-1133">Transmembrane helix</keyword>
<evidence type="ECO:0000313" key="2">
    <source>
        <dbReference type="EMBL" id="NMB70435.1"/>
    </source>
</evidence>
<evidence type="ECO:0000256" key="1">
    <source>
        <dbReference type="SAM" id="Phobius"/>
    </source>
</evidence>
<keyword evidence="1" id="KW-0812">Transmembrane</keyword>
<name>A0A7X9DLI7_UNCKA</name>
<dbReference type="Proteomes" id="UP000526033">
    <property type="component" value="Unassembled WGS sequence"/>
</dbReference>
<accession>A0A7X9DLI7</accession>
<protein>
    <recommendedName>
        <fullName evidence="4">Mannosyl-glycoprotein endo-beta-N-acetylglucosamidase-like domain-containing protein</fullName>
    </recommendedName>
</protein>
<comment type="caution">
    <text evidence="2">The sequence shown here is derived from an EMBL/GenBank/DDBJ whole genome shotgun (WGS) entry which is preliminary data.</text>
</comment>
<organism evidence="2 3">
    <name type="scientific">candidate division WWE3 bacterium</name>
    <dbReference type="NCBI Taxonomy" id="2053526"/>
    <lineage>
        <taxon>Bacteria</taxon>
        <taxon>Katanobacteria</taxon>
    </lineage>
</organism>
<feature type="transmembrane region" description="Helical" evidence="1">
    <location>
        <begin position="80"/>
        <end position="103"/>
    </location>
</feature>
<dbReference type="AlphaFoldDB" id="A0A7X9DLI7"/>
<dbReference type="EMBL" id="JAAZNL010000058">
    <property type="protein sequence ID" value="NMB70435.1"/>
    <property type="molecule type" value="Genomic_DNA"/>
</dbReference>
<evidence type="ECO:0008006" key="4">
    <source>
        <dbReference type="Google" id="ProtNLM"/>
    </source>
</evidence>
<gene>
    <name evidence="2" type="ORF">GYA27_04555</name>
</gene>